<protein>
    <submittedName>
        <fullName evidence="6">Endonuclease V</fullName>
    </submittedName>
</protein>
<evidence type="ECO:0000313" key="7">
    <source>
        <dbReference type="Proteomes" id="UP001202248"/>
    </source>
</evidence>
<keyword evidence="3" id="KW-0540">Nuclease</keyword>
<dbReference type="Proteomes" id="UP001202248">
    <property type="component" value="Unassembled WGS sequence"/>
</dbReference>
<dbReference type="Pfam" id="PF04493">
    <property type="entry name" value="Endonuclease_5"/>
    <property type="match status" value="1"/>
</dbReference>
<evidence type="ECO:0000313" key="6">
    <source>
        <dbReference type="EMBL" id="MCH5597213.1"/>
    </source>
</evidence>
<proteinExistence type="predicted"/>
<keyword evidence="5" id="KW-0378">Hydrolase</keyword>
<keyword evidence="2" id="KW-0963">Cytoplasm</keyword>
<dbReference type="EMBL" id="JAKWBL010000001">
    <property type="protein sequence ID" value="MCH5597213.1"/>
    <property type="molecule type" value="Genomic_DNA"/>
</dbReference>
<dbReference type="PANTHER" id="PTHR28511:SF1">
    <property type="entry name" value="ENDONUCLEASE V"/>
    <property type="match status" value="1"/>
</dbReference>
<dbReference type="Gene3D" id="3.30.2170.10">
    <property type="entry name" value="archaeoglobus fulgidus dsm 4304 superfamily"/>
    <property type="match status" value="1"/>
</dbReference>
<keyword evidence="4 6" id="KW-0255">Endonuclease</keyword>
<comment type="caution">
    <text evidence="6">The sequence shown here is derived from an EMBL/GenBank/DDBJ whole genome shotgun (WGS) entry which is preliminary data.</text>
</comment>
<dbReference type="InterPro" id="IPR007581">
    <property type="entry name" value="Endonuclease-V"/>
</dbReference>
<dbReference type="PANTHER" id="PTHR28511">
    <property type="entry name" value="ENDONUCLEASE V"/>
    <property type="match status" value="1"/>
</dbReference>
<sequence length="114" mass="12546">MVLDGQGIAHGRRMGIATHFGLLTDVPSIGCAKSRLTGTYTEPDNKLFAESVLMDKQEQIGVVLKTKLNCKPVFISPGHKITISQSVDIIKNVQASIAFLSLQDLHIIWLMKQE</sequence>
<gene>
    <name evidence="6" type="ORF">MKP09_04495</name>
</gene>
<keyword evidence="7" id="KW-1185">Reference proteome</keyword>
<evidence type="ECO:0000256" key="1">
    <source>
        <dbReference type="ARBA" id="ARBA00004496"/>
    </source>
</evidence>
<reference evidence="6 7" key="1">
    <citation type="submission" date="2022-02" db="EMBL/GenBank/DDBJ databases">
        <authorList>
            <person name="Min J."/>
        </authorList>
    </citation>
    <scope>NUCLEOTIDE SEQUENCE [LARGE SCALE GENOMIC DNA]</scope>
    <source>
        <strain evidence="6 7">GR10-1</strain>
    </source>
</reference>
<accession>A0ABS9SFT6</accession>
<evidence type="ECO:0000256" key="3">
    <source>
        <dbReference type="ARBA" id="ARBA00022722"/>
    </source>
</evidence>
<comment type="subcellular location">
    <subcellularLocation>
        <location evidence="1">Cytoplasm</location>
    </subcellularLocation>
</comment>
<evidence type="ECO:0000256" key="4">
    <source>
        <dbReference type="ARBA" id="ARBA00022759"/>
    </source>
</evidence>
<evidence type="ECO:0000256" key="5">
    <source>
        <dbReference type="ARBA" id="ARBA00022801"/>
    </source>
</evidence>
<evidence type="ECO:0000256" key="2">
    <source>
        <dbReference type="ARBA" id="ARBA00022490"/>
    </source>
</evidence>
<organism evidence="6 7">
    <name type="scientific">Niabella ginsengisoli</name>
    <dbReference type="NCBI Taxonomy" id="522298"/>
    <lineage>
        <taxon>Bacteria</taxon>
        <taxon>Pseudomonadati</taxon>
        <taxon>Bacteroidota</taxon>
        <taxon>Chitinophagia</taxon>
        <taxon>Chitinophagales</taxon>
        <taxon>Chitinophagaceae</taxon>
        <taxon>Niabella</taxon>
    </lineage>
</organism>
<dbReference type="GO" id="GO:0004519">
    <property type="term" value="F:endonuclease activity"/>
    <property type="evidence" value="ECO:0007669"/>
    <property type="project" value="UniProtKB-KW"/>
</dbReference>
<name>A0ABS9SFT6_9BACT</name>